<dbReference type="InterPro" id="IPR023211">
    <property type="entry name" value="DNA_pol_palm_dom_sf"/>
</dbReference>
<feature type="region of interest" description="Disordered" evidence="9">
    <location>
        <begin position="225"/>
        <end position="259"/>
    </location>
</feature>
<dbReference type="GO" id="GO:0006260">
    <property type="term" value="P:DNA replication"/>
    <property type="evidence" value="ECO:0007669"/>
    <property type="project" value="UniProtKB-KW"/>
</dbReference>
<keyword evidence="6" id="KW-0239">DNA-directed DNA polymerase</keyword>
<dbReference type="PANTHER" id="PTHR33568">
    <property type="entry name" value="DNA POLYMERASE"/>
    <property type="match status" value="1"/>
</dbReference>
<dbReference type="GO" id="GO:0003887">
    <property type="term" value="F:DNA-directed DNA polymerase activity"/>
    <property type="evidence" value="ECO:0007669"/>
    <property type="project" value="UniProtKB-KW"/>
</dbReference>
<keyword evidence="7" id="KW-0238">DNA-binding</keyword>
<evidence type="ECO:0000313" key="11">
    <source>
        <dbReference type="EMBL" id="KAL3086910.1"/>
    </source>
</evidence>
<evidence type="ECO:0000256" key="9">
    <source>
        <dbReference type="SAM" id="MobiDB-lite"/>
    </source>
</evidence>
<accession>A0ABD2J8H3</accession>
<keyword evidence="12" id="KW-1185">Reference proteome</keyword>
<keyword evidence="4" id="KW-0548">Nucleotidyltransferase</keyword>
<feature type="region of interest" description="Disordered" evidence="9">
    <location>
        <begin position="1"/>
        <end position="57"/>
    </location>
</feature>
<dbReference type="GO" id="GO:0003677">
    <property type="term" value="F:DNA binding"/>
    <property type="evidence" value="ECO:0007669"/>
    <property type="project" value="UniProtKB-KW"/>
</dbReference>
<feature type="compositionally biased region" description="Basic residues" evidence="9">
    <location>
        <begin position="2001"/>
        <end position="2011"/>
    </location>
</feature>
<gene>
    <name evidence="11" type="ORF">niasHT_039246</name>
</gene>
<feature type="domain" description="DNA-directed DNA polymerase family B mitochondria/virus" evidence="10">
    <location>
        <begin position="1377"/>
        <end position="1580"/>
    </location>
</feature>
<feature type="compositionally biased region" description="Low complexity" evidence="9">
    <location>
        <begin position="225"/>
        <end position="250"/>
    </location>
</feature>
<feature type="region of interest" description="Disordered" evidence="9">
    <location>
        <begin position="764"/>
        <end position="800"/>
    </location>
</feature>
<dbReference type="InterPro" id="IPR004868">
    <property type="entry name" value="DNA-dir_DNA_pol_B_mt/vir"/>
</dbReference>
<dbReference type="Gene3D" id="3.40.960.10">
    <property type="entry name" value="VSR Endonuclease"/>
    <property type="match status" value="1"/>
</dbReference>
<feature type="compositionally biased region" description="Polar residues" evidence="9">
    <location>
        <begin position="1"/>
        <end position="11"/>
    </location>
</feature>
<evidence type="ECO:0000256" key="6">
    <source>
        <dbReference type="ARBA" id="ARBA00022932"/>
    </source>
</evidence>
<dbReference type="SUPFAM" id="SSF56672">
    <property type="entry name" value="DNA/RNA polymerases"/>
    <property type="match status" value="1"/>
</dbReference>
<reference evidence="11 12" key="1">
    <citation type="submission" date="2024-10" db="EMBL/GenBank/DDBJ databases">
        <authorList>
            <person name="Kim D."/>
        </authorList>
    </citation>
    <scope>NUCLEOTIDE SEQUENCE [LARGE SCALE GENOMIC DNA]</scope>
    <source>
        <strain evidence="11">BH-2024</strain>
    </source>
</reference>
<comment type="caution">
    <text evidence="11">The sequence shown here is derived from an EMBL/GenBank/DDBJ whole genome shotgun (WGS) entry which is preliminary data.</text>
</comment>
<keyword evidence="5" id="KW-0235">DNA replication</keyword>
<dbReference type="Pfam" id="PF03175">
    <property type="entry name" value="DNA_pol_B_2"/>
    <property type="match status" value="2"/>
</dbReference>
<comment type="similarity">
    <text evidence="1">Belongs to the DNA polymerase type-B family.</text>
</comment>
<keyword evidence="3" id="KW-0808">Transferase</keyword>
<evidence type="ECO:0000256" key="2">
    <source>
        <dbReference type="ARBA" id="ARBA00012417"/>
    </source>
</evidence>
<dbReference type="EMBL" id="JBICBT010001029">
    <property type="protein sequence ID" value="KAL3086910.1"/>
    <property type="molecule type" value="Genomic_DNA"/>
</dbReference>
<evidence type="ECO:0000313" key="12">
    <source>
        <dbReference type="Proteomes" id="UP001620626"/>
    </source>
</evidence>
<sequence length="2011" mass="225972">MPTAANLSSVGAQRVRSPDAEHDDDDDEEGTSRNGPVHSTPPRHHHATPVLAGPVAPPFPRRRQVFFTAFRHRLVPSGGRRSSPTAPEGLFNQRPRRNLHTVVPTKSNDLEAQRARRQQLLLQQHQHMPLSSSSSPSPPPRPVANAAEADVITIDDVEPLGLEQQQQLHRGDARLQNAAASVICQGSVEADENGNNNISCCICHDWLVSDADSVRCSVWPQFGRGRTPRTAATTTTGNGTGSGSSNAETAENNEDEDDDTAQLGRYCKVVGVWEHTECRSRNTRCEAVEVALNGWAGARRPDTLLAQCIAHLLDRVLAGRGRPLRIGMSCQPPKFALPYHIPHRAPEQNTAAAMAAELERLAAQSAGGVDLFGGTVLFRISAVWPLERNSGAGACAADEREARGSVRCRSFFPVVNPDDACICTVPTANKRPHTLRTFWLAQHGHGGEQAARQLLNMATLPLDQNDYGVADAQRLQQALDTQLGAQQVRLVIFEREHGCRVLWKAPNRAHFNICLLLQRNAHYGYIQRPQQLFRPEFKFYTILSVSKFKPFPPGENSIVSSASGPCTDGRIRWAVAPCVGCVCDMMRCTSPVVGRRTTPQGGLFCAHCRFVFPNADCFAAHRQCVDPPPALGLLGGGGGGGGAVVDRRRGRPYRSMCEERRLCAQCNVVVWARSGAHHCRRQQPLQQHVRAIATASTAAPMAPTTAAAAATVATVAAVGQQQQQQQHHCQKCGGPHPDASRTPHFVQPKQFARQCQWQQHNTNGIADDVQGDQDEEGEDNESDGKEEEEGAVATRGQRQQQRRDNKAVRFIFWDVECAQERVVQQQQRQQQILQEGVADEWAADGGEDDDDDAGGICDGEAAPAAFDHAMLLKHVPVLVCAEVICERCIAHGVELEREPLRRAPRCQCGVPWRGANRRRWCSRIGEQQFDDSGVDIGADELGAVGRQLPPDGLNPRRLRFFCDGEPGTGRGAMEQFVDFLLHTGPKGVAHRDACTQRSKHFFWCDGFRNVSGRYDIHLLLEELQRRGERPRRAVQHGLRVYMLELRGTHQRELICKDSLNYFHCALATLPRTFGLRGVPDKPFFPYHHIHARNLDVELPAGTLPPPAAYDPDRMRAEQRERFMEWYAHELRRPGRQPFLLRRELLRYCWNDVKILRTACLRFRELVGECADGMEPFLAATTIASLAMAVFRQHHLRPNTMVHTPEGGFLRGRRASVESRRFFTLLAAVRPDLGPLRTARWSIGEAVVGDSGRPHRRRRDNNSTNSCAGADDDGFRLDCVAYRQPPLRPLCIEFNGCYMHGCRECYPDRHMLLAGGRSAELLWARTQQRAWELAELHGMEVLSVWECHFRRTLRTNTRLRKLYKERCVDVPGPLDLRKHALFGGRVEPFWLLHKCASDEEIVYIDIVSLYPYCMKARPFPIGTPHVWTGEQLWQAGAQVFEASAPPPAGLCLPPALPWRRPEDNPFRGFLFCRVLPPTAEELSDREPLLPYRTQADGRLIFGLCSRCAELRQQRICHHEERERAWTAAYTHVELNRALSIGYRVLNVHEVWHYERWASPDNDNGLFTEYVNTFLRLKAEASGWPAGCDTEAARAEHIRQFAEQEGIHLRPDNIGHNPGLRQLAKDLLNSLWGKMAERPERDKVVYTNSARDFHELLMRPEQEVVSFTHLNDQLDRCVVRKREPFARAPEHNNLAVACFVTSHARLYLYDWLEEVRRVGGRSLYCDTDSVLYVKQRALKVCARANALGDMKRELPGRRIIDFFAAGPKNYGFQHVDACTGGDLRAERKVRSFELNYAADQQLQYERMRQLVINHFGGGPQNQQQQQSGHAANAADGSDGQEERTISVPCQRFVRNRQADIFTRRSTRVYRPVYTKGRVLRRGTAECVDEEPPQSIRTRPFGWSCRDGGGASPDSSVTNEEEEEEEPMQMAPSAADQGEEDRWREHVWPNDIGDDEDDEPGPERKRARVEHCVAPPSPPPSPLREPDAEPEPVAGCSTWDQTTRHTKHICRNNF</sequence>
<evidence type="ECO:0000256" key="8">
    <source>
        <dbReference type="ARBA" id="ARBA00049244"/>
    </source>
</evidence>
<feature type="region of interest" description="Disordered" evidence="9">
    <location>
        <begin position="1812"/>
        <end position="1847"/>
    </location>
</feature>
<dbReference type="GO" id="GO:0042575">
    <property type="term" value="C:DNA polymerase complex"/>
    <property type="evidence" value="ECO:0007669"/>
    <property type="project" value="UniProtKB-ARBA"/>
</dbReference>
<feature type="region of interest" description="Disordered" evidence="9">
    <location>
        <begin position="124"/>
        <end position="144"/>
    </location>
</feature>
<dbReference type="InterPro" id="IPR012337">
    <property type="entry name" value="RNaseH-like_sf"/>
</dbReference>
<dbReference type="InterPro" id="IPR043502">
    <property type="entry name" value="DNA/RNA_pol_sf"/>
</dbReference>
<protein>
    <recommendedName>
        <fullName evidence="2">DNA-directed DNA polymerase</fullName>
        <ecNumber evidence="2">2.7.7.7</ecNumber>
    </recommendedName>
</protein>
<organism evidence="11 12">
    <name type="scientific">Heterodera trifolii</name>
    <dbReference type="NCBI Taxonomy" id="157864"/>
    <lineage>
        <taxon>Eukaryota</taxon>
        <taxon>Metazoa</taxon>
        <taxon>Ecdysozoa</taxon>
        <taxon>Nematoda</taxon>
        <taxon>Chromadorea</taxon>
        <taxon>Rhabditida</taxon>
        <taxon>Tylenchina</taxon>
        <taxon>Tylenchomorpha</taxon>
        <taxon>Tylenchoidea</taxon>
        <taxon>Heteroderidae</taxon>
        <taxon>Heteroderinae</taxon>
        <taxon>Heterodera</taxon>
    </lineage>
</organism>
<feature type="region of interest" description="Disordered" evidence="9">
    <location>
        <begin position="75"/>
        <end position="110"/>
    </location>
</feature>
<dbReference type="Gene3D" id="3.90.1600.10">
    <property type="entry name" value="Palm domain of DNA polymerase"/>
    <property type="match status" value="1"/>
</dbReference>
<feature type="domain" description="DNA-directed DNA polymerase family B mitochondria/virus" evidence="10">
    <location>
        <begin position="1008"/>
        <end position="1204"/>
    </location>
</feature>
<evidence type="ECO:0000259" key="10">
    <source>
        <dbReference type="Pfam" id="PF03175"/>
    </source>
</evidence>
<name>A0ABD2J8H3_9BILA</name>
<evidence type="ECO:0000256" key="3">
    <source>
        <dbReference type="ARBA" id="ARBA00022679"/>
    </source>
</evidence>
<dbReference type="Proteomes" id="UP001620626">
    <property type="component" value="Unassembled WGS sequence"/>
</dbReference>
<evidence type="ECO:0000256" key="7">
    <source>
        <dbReference type="ARBA" id="ARBA00023125"/>
    </source>
</evidence>
<evidence type="ECO:0000256" key="5">
    <source>
        <dbReference type="ARBA" id="ARBA00022705"/>
    </source>
</evidence>
<evidence type="ECO:0000256" key="1">
    <source>
        <dbReference type="ARBA" id="ARBA00005755"/>
    </source>
</evidence>
<feature type="compositionally biased region" description="Low complexity" evidence="9">
    <location>
        <begin position="124"/>
        <end position="135"/>
    </location>
</feature>
<feature type="compositionally biased region" description="Low complexity" evidence="9">
    <location>
        <begin position="1818"/>
        <end position="1832"/>
    </location>
</feature>
<feature type="compositionally biased region" description="Acidic residues" evidence="9">
    <location>
        <begin position="769"/>
        <end position="790"/>
    </location>
</feature>
<evidence type="ECO:0000256" key="4">
    <source>
        <dbReference type="ARBA" id="ARBA00022695"/>
    </source>
</evidence>
<proteinExistence type="inferred from homology"/>
<comment type="catalytic activity">
    <reaction evidence="8">
        <text>DNA(n) + a 2'-deoxyribonucleoside 5'-triphosphate = DNA(n+1) + diphosphate</text>
        <dbReference type="Rhea" id="RHEA:22508"/>
        <dbReference type="Rhea" id="RHEA-COMP:17339"/>
        <dbReference type="Rhea" id="RHEA-COMP:17340"/>
        <dbReference type="ChEBI" id="CHEBI:33019"/>
        <dbReference type="ChEBI" id="CHEBI:61560"/>
        <dbReference type="ChEBI" id="CHEBI:173112"/>
        <dbReference type="EC" id="2.7.7.7"/>
    </reaction>
</comment>
<dbReference type="SUPFAM" id="SSF53098">
    <property type="entry name" value="Ribonuclease H-like"/>
    <property type="match status" value="1"/>
</dbReference>
<feature type="region of interest" description="Disordered" evidence="9">
    <location>
        <begin position="1880"/>
        <end position="2011"/>
    </location>
</feature>
<dbReference type="PANTHER" id="PTHR33568:SF3">
    <property type="entry name" value="DNA-DIRECTED DNA POLYMERASE"/>
    <property type="match status" value="1"/>
</dbReference>
<dbReference type="EC" id="2.7.7.7" evidence="2"/>